<name>A0ABZ1SZQ3_9ACTN</name>
<dbReference type="Proteomes" id="UP001432011">
    <property type="component" value="Chromosome"/>
</dbReference>
<keyword evidence="1" id="KW-0805">Transcription regulation</keyword>
<evidence type="ECO:0000256" key="3">
    <source>
        <dbReference type="ARBA" id="ARBA00023163"/>
    </source>
</evidence>
<evidence type="ECO:0000256" key="1">
    <source>
        <dbReference type="ARBA" id="ARBA00023015"/>
    </source>
</evidence>
<dbReference type="PROSITE" id="PS50977">
    <property type="entry name" value="HTH_TETR_2"/>
    <property type="match status" value="1"/>
</dbReference>
<evidence type="ECO:0000256" key="2">
    <source>
        <dbReference type="ARBA" id="ARBA00023125"/>
    </source>
</evidence>
<protein>
    <submittedName>
        <fullName evidence="6">TetR/AcrR family transcriptional regulator</fullName>
    </submittedName>
</protein>
<dbReference type="Gene3D" id="1.10.357.10">
    <property type="entry name" value="Tetracycline Repressor, domain 2"/>
    <property type="match status" value="1"/>
</dbReference>
<evidence type="ECO:0000256" key="4">
    <source>
        <dbReference type="PROSITE-ProRule" id="PRU00335"/>
    </source>
</evidence>
<keyword evidence="3" id="KW-0804">Transcription</keyword>
<dbReference type="Pfam" id="PF00440">
    <property type="entry name" value="TetR_N"/>
    <property type="match status" value="1"/>
</dbReference>
<evidence type="ECO:0000313" key="6">
    <source>
        <dbReference type="EMBL" id="WUP77087.1"/>
    </source>
</evidence>
<dbReference type="SUPFAM" id="SSF48498">
    <property type="entry name" value="Tetracyclin repressor-like, C-terminal domain"/>
    <property type="match status" value="1"/>
</dbReference>
<reference evidence="6" key="1">
    <citation type="submission" date="2022-10" db="EMBL/GenBank/DDBJ databases">
        <title>The complete genomes of actinobacterial strains from the NBC collection.</title>
        <authorList>
            <person name="Joergensen T.S."/>
            <person name="Alvarez Arevalo M."/>
            <person name="Sterndorff E.B."/>
            <person name="Faurdal D."/>
            <person name="Vuksanovic O."/>
            <person name="Mourched A.-S."/>
            <person name="Charusanti P."/>
            <person name="Shaw S."/>
            <person name="Blin K."/>
            <person name="Weber T."/>
        </authorList>
    </citation>
    <scope>NUCLEOTIDE SEQUENCE</scope>
    <source>
        <strain evidence="6">NBC_00254</strain>
    </source>
</reference>
<evidence type="ECO:0000259" key="5">
    <source>
        <dbReference type="PROSITE" id="PS50977"/>
    </source>
</evidence>
<evidence type="ECO:0000313" key="7">
    <source>
        <dbReference type="Proteomes" id="UP001432011"/>
    </source>
</evidence>
<keyword evidence="7" id="KW-1185">Reference proteome</keyword>
<dbReference type="InterPro" id="IPR001647">
    <property type="entry name" value="HTH_TetR"/>
</dbReference>
<organism evidence="6 7">
    <name type="scientific">Microbispora hainanensis</name>
    <dbReference type="NCBI Taxonomy" id="568844"/>
    <lineage>
        <taxon>Bacteria</taxon>
        <taxon>Bacillati</taxon>
        <taxon>Actinomycetota</taxon>
        <taxon>Actinomycetes</taxon>
        <taxon>Streptosporangiales</taxon>
        <taxon>Streptosporangiaceae</taxon>
        <taxon>Microbispora</taxon>
    </lineage>
</organism>
<sequence>MTRRNDTRERVLRTAAGLFQRQGYNATGLNQVLAESRAPKGSLYFHFPDGKEQLAAEAVAIAGGELGERMAAAVAAASGPAEAVARIGDLLARDLEESGFQEGCPVATVALEAAGDSEPIRSACDTTYASWLRGLAGYLRGHGVDDPEAVADLVLSSLQGALLLARVRRDAAVIHSVTQRIGGMVGGMVADAADAAARKDSE</sequence>
<dbReference type="PANTHER" id="PTHR47506:SF3">
    <property type="entry name" value="HTH-TYPE TRANSCRIPTIONAL REGULATOR LMRA"/>
    <property type="match status" value="1"/>
</dbReference>
<gene>
    <name evidence="6" type="ORF">OG913_08800</name>
</gene>
<proteinExistence type="predicted"/>
<dbReference type="RefSeq" id="WP_142648456.1">
    <property type="nucleotide sequence ID" value="NZ_CP108085.1"/>
</dbReference>
<dbReference type="InterPro" id="IPR054156">
    <property type="entry name" value="YxaF_TetR_C"/>
</dbReference>
<dbReference type="PANTHER" id="PTHR47506">
    <property type="entry name" value="TRANSCRIPTIONAL REGULATORY PROTEIN"/>
    <property type="match status" value="1"/>
</dbReference>
<feature type="DNA-binding region" description="H-T-H motif" evidence="4">
    <location>
        <begin position="28"/>
        <end position="47"/>
    </location>
</feature>
<dbReference type="InterPro" id="IPR036271">
    <property type="entry name" value="Tet_transcr_reg_TetR-rel_C_sf"/>
</dbReference>
<dbReference type="InterPro" id="IPR009057">
    <property type="entry name" value="Homeodomain-like_sf"/>
</dbReference>
<dbReference type="Pfam" id="PF21993">
    <property type="entry name" value="TetR_C_13_2"/>
    <property type="match status" value="1"/>
</dbReference>
<dbReference type="EMBL" id="CP108085">
    <property type="protein sequence ID" value="WUP77087.1"/>
    <property type="molecule type" value="Genomic_DNA"/>
</dbReference>
<keyword evidence="2 4" id="KW-0238">DNA-binding</keyword>
<accession>A0ABZ1SZQ3</accession>
<feature type="domain" description="HTH tetR-type" evidence="5">
    <location>
        <begin position="5"/>
        <end position="65"/>
    </location>
</feature>
<dbReference type="SUPFAM" id="SSF46689">
    <property type="entry name" value="Homeodomain-like"/>
    <property type="match status" value="1"/>
</dbReference>